<feature type="transmembrane region" description="Helical" evidence="1">
    <location>
        <begin position="148"/>
        <end position="166"/>
    </location>
</feature>
<reference evidence="2 3" key="1">
    <citation type="journal article" date="2012" name="J. Bacteriol.">
        <title>Complete Genome Sequence of the Hyperthermophilic Archaeon Thermococcus sp. Strain CL1, Isolated from a Paralvinella sp. Polychaete Worm Collected from a Hydrothermal Vent.</title>
        <authorList>
            <person name="Jung J.H."/>
            <person name="Holden J.F."/>
            <person name="Seo D.H."/>
            <person name="Park K.H."/>
            <person name="Shin H."/>
            <person name="Ryu S."/>
            <person name="Lee J.H."/>
            <person name="Park C.S."/>
        </authorList>
    </citation>
    <scope>NUCLEOTIDE SEQUENCE [LARGE SCALE GENOMIC DNA]</scope>
    <source>
        <strain evidence="3">DSM 27260 / KACC 17922 / CL1</strain>
    </source>
</reference>
<evidence type="ECO:0000256" key="1">
    <source>
        <dbReference type="SAM" id="Phobius"/>
    </source>
</evidence>
<keyword evidence="1" id="KW-0472">Membrane</keyword>
<keyword evidence="3" id="KW-1185">Reference proteome</keyword>
<protein>
    <submittedName>
        <fullName evidence="2">Uncharacterized protein</fullName>
    </submittedName>
</protein>
<organism evidence="2 3">
    <name type="scientific">Thermococcus cleftensis (strain DSM 27260 / KACC 17922 / CL1)</name>
    <dbReference type="NCBI Taxonomy" id="163003"/>
    <lineage>
        <taxon>Archaea</taxon>
        <taxon>Methanobacteriati</taxon>
        <taxon>Methanobacteriota</taxon>
        <taxon>Thermococci</taxon>
        <taxon>Thermococcales</taxon>
        <taxon>Thermococcaceae</taxon>
        <taxon>Thermococcus</taxon>
    </lineage>
</organism>
<accession>I3ZWS9</accession>
<dbReference type="RefSeq" id="WP_014789793.1">
    <property type="nucleotide sequence ID" value="NC_018015.1"/>
</dbReference>
<dbReference type="Proteomes" id="UP000006064">
    <property type="component" value="Chromosome"/>
</dbReference>
<proteinExistence type="predicted"/>
<evidence type="ECO:0000313" key="3">
    <source>
        <dbReference type="Proteomes" id="UP000006064"/>
    </source>
</evidence>
<sequence>MVLIFEEKASLIKYLRLLDEIVHKTYAETALPITSFIVAFVIAKMDGVDDPGFFSNLLGIWALVVVAISLVVFAGMSIFPETGHRRDPVLSTVAFACTIYVIAGVLLGTRDFRVLTSCLLLTLESILFDRGVQLRTVPVDRFVEGTKVISGLLLIIGIVAGIVVFLKPPS</sequence>
<name>I3ZWS9_THECF</name>
<feature type="transmembrane region" description="Helical" evidence="1">
    <location>
        <begin position="88"/>
        <end position="107"/>
    </location>
</feature>
<dbReference type="AlphaFoldDB" id="I3ZWS9"/>
<dbReference type="EMBL" id="CP003651">
    <property type="protein sequence ID" value="AFL96163.1"/>
    <property type="molecule type" value="Genomic_DNA"/>
</dbReference>
<dbReference type="HOGENOM" id="CLU_1567252_0_0_2"/>
<keyword evidence="1" id="KW-1133">Transmembrane helix</keyword>
<keyword evidence="1" id="KW-0812">Transmembrane</keyword>
<dbReference type="GeneID" id="13037279"/>
<feature type="transmembrane region" description="Helical" evidence="1">
    <location>
        <begin position="21"/>
        <end position="42"/>
    </location>
</feature>
<dbReference type="KEGG" id="thm:CL1_1968"/>
<gene>
    <name evidence="2" type="ORF">CL1_1968</name>
</gene>
<evidence type="ECO:0000313" key="2">
    <source>
        <dbReference type="EMBL" id="AFL96163.1"/>
    </source>
</evidence>
<feature type="transmembrane region" description="Helical" evidence="1">
    <location>
        <begin position="54"/>
        <end position="76"/>
    </location>
</feature>